<gene>
    <name evidence="1" type="ORF">S01H4_24608</name>
</gene>
<reference evidence="1" key="1">
    <citation type="journal article" date="2014" name="Front. Microbiol.">
        <title>High frequency of phylogenetically diverse reductive dehalogenase-homologous genes in deep subseafloor sedimentary metagenomes.</title>
        <authorList>
            <person name="Kawai M."/>
            <person name="Futagami T."/>
            <person name="Toyoda A."/>
            <person name="Takaki Y."/>
            <person name="Nishi S."/>
            <person name="Hori S."/>
            <person name="Arai W."/>
            <person name="Tsubouchi T."/>
            <person name="Morono Y."/>
            <person name="Uchiyama I."/>
            <person name="Ito T."/>
            <person name="Fujiyama A."/>
            <person name="Inagaki F."/>
            <person name="Takami H."/>
        </authorList>
    </citation>
    <scope>NUCLEOTIDE SEQUENCE</scope>
    <source>
        <strain evidence="1">Expedition CK06-06</strain>
    </source>
</reference>
<comment type="caution">
    <text evidence="1">The sequence shown here is derived from an EMBL/GenBank/DDBJ whole genome shotgun (WGS) entry which is preliminary data.</text>
</comment>
<dbReference type="EMBL" id="BART01011584">
    <property type="protein sequence ID" value="GAG86946.1"/>
    <property type="molecule type" value="Genomic_DNA"/>
</dbReference>
<proteinExistence type="predicted"/>
<evidence type="ECO:0000313" key="1">
    <source>
        <dbReference type="EMBL" id="GAG86946.1"/>
    </source>
</evidence>
<accession>X1CRR9</accession>
<feature type="non-terminal residue" evidence="1">
    <location>
        <position position="1"/>
    </location>
</feature>
<protein>
    <submittedName>
        <fullName evidence="1">Uncharacterized protein</fullName>
    </submittedName>
</protein>
<sequence>NIKKIYELANWYQDFKPEQKHITVSPATLKAIRARKYPNIYIREDGVHLGEFLLTL</sequence>
<organism evidence="1">
    <name type="scientific">marine sediment metagenome</name>
    <dbReference type="NCBI Taxonomy" id="412755"/>
    <lineage>
        <taxon>unclassified sequences</taxon>
        <taxon>metagenomes</taxon>
        <taxon>ecological metagenomes</taxon>
    </lineage>
</organism>
<dbReference type="AlphaFoldDB" id="X1CRR9"/>
<name>X1CRR9_9ZZZZ</name>